<dbReference type="PROSITE" id="PS50923">
    <property type="entry name" value="SUSHI"/>
    <property type="match status" value="2"/>
</dbReference>
<sequence>MDSMLLSILCVFGLIGGSLAQPAVTALICYPPPTVANAVYAPVQQVYQVGTTIRFTCRAGFRFTPTSSETAQCRSLAGRPTTWRLESQKTAPVCVLISPTRPVNPVVPVNPVAPVPRCQGRCPQLSECQRYNNVDICVCNDGYYNSNGVCTARTSDTLTTCRSPPCPPNSDPHLINGKYVHICKPTHFVFGNICAPRSTGRAQCSRPAVGPNVIIAADPGKTTWYSGETINYACSGQMIVTPSSRRQAVCGPTGLFSTPPPTCR</sequence>
<keyword evidence="2" id="KW-0768">Sushi</keyword>
<dbReference type="InterPro" id="IPR035976">
    <property type="entry name" value="Sushi/SCR/CCP_sf"/>
</dbReference>
<proteinExistence type="predicted"/>
<feature type="chain" id="PRO_5003578680" description="Sushi domain-containing protein" evidence="3">
    <location>
        <begin position="21"/>
        <end position="264"/>
    </location>
</feature>
<dbReference type="SUPFAM" id="SSF57535">
    <property type="entry name" value="Complement control module/SCR domain"/>
    <property type="match status" value="2"/>
</dbReference>
<feature type="domain" description="Sushi" evidence="4">
    <location>
        <begin position="27"/>
        <end position="96"/>
    </location>
</feature>
<evidence type="ECO:0000256" key="1">
    <source>
        <dbReference type="ARBA" id="ARBA00023157"/>
    </source>
</evidence>
<evidence type="ECO:0000259" key="4">
    <source>
        <dbReference type="PROSITE" id="PS50923"/>
    </source>
</evidence>
<dbReference type="Pfam" id="PF00084">
    <property type="entry name" value="Sushi"/>
    <property type="match status" value="1"/>
</dbReference>
<evidence type="ECO:0000313" key="6">
    <source>
        <dbReference type="Proteomes" id="UP000007875"/>
    </source>
</evidence>
<organism evidence="5 6">
    <name type="scientific">Ciona savignyi</name>
    <name type="common">Pacific transparent sea squirt</name>
    <dbReference type="NCBI Taxonomy" id="51511"/>
    <lineage>
        <taxon>Eukaryota</taxon>
        <taxon>Metazoa</taxon>
        <taxon>Chordata</taxon>
        <taxon>Tunicata</taxon>
        <taxon>Ascidiacea</taxon>
        <taxon>Phlebobranchia</taxon>
        <taxon>Cionidae</taxon>
        <taxon>Ciona</taxon>
    </lineage>
</organism>
<dbReference type="GeneTree" id="ENSGT00940000163310"/>
<dbReference type="HOGENOM" id="CLU_1055697_0_0_1"/>
<dbReference type="SMART" id="SM00032">
    <property type="entry name" value="CCP"/>
    <property type="match status" value="2"/>
</dbReference>
<feature type="domain" description="Sushi" evidence="4">
    <location>
        <begin position="202"/>
        <end position="264"/>
    </location>
</feature>
<dbReference type="SUPFAM" id="SSF57184">
    <property type="entry name" value="Growth factor receptor domain"/>
    <property type="match status" value="1"/>
</dbReference>
<dbReference type="CDD" id="cd00033">
    <property type="entry name" value="CCP"/>
    <property type="match status" value="1"/>
</dbReference>
<evidence type="ECO:0000256" key="3">
    <source>
        <dbReference type="SAM" id="SignalP"/>
    </source>
</evidence>
<evidence type="ECO:0000313" key="5">
    <source>
        <dbReference type="Ensembl" id="ENSCSAVP00000016224.1"/>
    </source>
</evidence>
<reference evidence="6" key="1">
    <citation type="submission" date="2003-08" db="EMBL/GenBank/DDBJ databases">
        <authorList>
            <person name="Birren B."/>
            <person name="Nusbaum C."/>
            <person name="Abebe A."/>
            <person name="Abouelleil A."/>
            <person name="Adekoya E."/>
            <person name="Ait-zahra M."/>
            <person name="Allen N."/>
            <person name="Allen T."/>
            <person name="An P."/>
            <person name="Anderson M."/>
            <person name="Anderson S."/>
            <person name="Arachchi H."/>
            <person name="Armbruster J."/>
            <person name="Bachantsang P."/>
            <person name="Baldwin J."/>
            <person name="Barry A."/>
            <person name="Bayul T."/>
            <person name="Blitshsteyn B."/>
            <person name="Bloom T."/>
            <person name="Blye J."/>
            <person name="Boguslavskiy L."/>
            <person name="Borowsky M."/>
            <person name="Boukhgalter B."/>
            <person name="Brunache A."/>
            <person name="Butler J."/>
            <person name="Calixte N."/>
            <person name="Calvo S."/>
            <person name="Camarata J."/>
            <person name="Campo K."/>
            <person name="Chang J."/>
            <person name="Cheshatsang Y."/>
            <person name="Citroen M."/>
            <person name="Collymore A."/>
            <person name="Considine T."/>
            <person name="Cook A."/>
            <person name="Cooke P."/>
            <person name="Corum B."/>
            <person name="Cuomo C."/>
            <person name="David R."/>
            <person name="Dawoe T."/>
            <person name="Degray S."/>
            <person name="Dodge S."/>
            <person name="Dooley K."/>
            <person name="Dorje P."/>
            <person name="Dorjee K."/>
            <person name="Dorris L."/>
            <person name="Duffey N."/>
            <person name="Dupes A."/>
            <person name="Elkins T."/>
            <person name="Engels R."/>
            <person name="Erickson J."/>
            <person name="Farina A."/>
            <person name="Faro S."/>
            <person name="Ferreira P."/>
            <person name="Fischer H."/>
            <person name="Fitzgerald M."/>
            <person name="Foley K."/>
            <person name="Gage D."/>
            <person name="Galagan J."/>
            <person name="Gearin G."/>
            <person name="Gnerre S."/>
            <person name="Gnirke A."/>
            <person name="Goyette A."/>
            <person name="Graham J."/>
            <person name="Grandbois E."/>
            <person name="Gyaltsen K."/>
            <person name="Hafez N."/>
            <person name="Hagopian D."/>
            <person name="Hagos B."/>
            <person name="Hall J."/>
            <person name="Hatcher B."/>
            <person name="Heller A."/>
            <person name="Higgins H."/>
            <person name="Honan T."/>
            <person name="Horn A."/>
            <person name="Houde N."/>
            <person name="Hughes L."/>
            <person name="Hulme W."/>
            <person name="Husby E."/>
            <person name="Iliev I."/>
            <person name="Jaffe D."/>
            <person name="Jones C."/>
            <person name="Kamal M."/>
            <person name="Kamat A."/>
            <person name="Kamvysselis M."/>
            <person name="Karlsson E."/>
            <person name="Kells C."/>
            <person name="Kieu A."/>
            <person name="Kisner P."/>
            <person name="Kodira C."/>
            <person name="Kulbokas E."/>
            <person name="Labutti K."/>
            <person name="Lama D."/>
            <person name="Landers T."/>
            <person name="Leger J."/>
            <person name="Levine S."/>
            <person name="Lewis D."/>
            <person name="Lewis T."/>
            <person name="Lindblad-toh K."/>
            <person name="Liu X."/>
            <person name="Lokyitsang T."/>
            <person name="Lokyitsang Y."/>
            <person name="Lucien O."/>
            <person name="Lui A."/>
            <person name="Ma L.J."/>
            <person name="Mabbitt R."/>
            <person name="Macdonald J."/>
            <person name="Maclean C."/>
            <person name="Major J."/>
            <person name="Manning J."/>
            <person name="Marabella R."/>
            <person name="Maru K."/>
            <person name="Matthews C."/>
            <person name="Mauceli E."/>
            <person name="Mccarthy M."/>
            <person name="Mcdonough S."/>
            <person name="Mcghee T."/>
            <person name="Meldrim J."/>
            <person name="Meneus L."/>
            <person name="Mesirov J."/>
            <person name="Mihalev A."/>
            <person name="Mihova T."/>
            <person name="Mikkelsen T."/>
            <person name="Mlenga V."/>
            <person name="Moru K."/>
            <person name="Mozes J."/>
            <person name="Mulrain L."/>
            <person name="Munson G."/>
            <person name="Naylor J."/>
            <person name="Newes C."/>
            <person name="Nguyen C."/>
            <person name="Nguyen N."/>
            <person name="Nguyen T."/>
            <person name="Nicol R."/>
            <person name="Nielsen C."/>
            <person name="Nizzari M."/>
            <person name="Norbu C."/>
            <person name="Norbu N."/>
            <person name="O'donnell P."/>
            <person name="Okoawo O."/>
            <person name="O'leary S."/>
            <person name="Omotosho B."/>
            <person name="O'neill K."/>
            <person name="Osman S."/>
            <person name="Parker S."/>
            <person name="Perrin D."/>
            <person name="Phunkhang P."/>
            <person name="Piqani B."/>
            <person name="Purcell S."/>
            <person name="Rachupka T."/>
            <person name="Ramasamy U."/>
            <person name="Rameau R."/>
            <person name="Ray V."/>
            <person name="Raymond C."/>
            <person name="Retta R."/>
            <person name="Richardson S."/>
            <person name="Rise C."/>
            <person name="Rodriguez J."/>
            <person name="Rogers J."/>
            <person name="Rogov P."/>
            <person name="Rutman M."/>
            <person name="Schupbach R."/>
            <person name="Seaman C."/>
            <person name="Settipalli S."/>
            <person name="Sharpe T."/>
            <person name="Sheridan J."/>
            <person name="Sherpa N."/>
            <person name="Shi J."/>
            <person name="Smirnov S."/>
            <person name="Smith C."/>
            <person name="Sougnez C."/>
            <person name="Spencer B."/>
            <person name="Stalker J."/>
            <person name="Stange-thomann N."/>
            <person name="Stavropoulos S."/>
            <person name="Stetson K."/>
            <person name="Stone C."/>
            <person name="Stone S."/>
            <person name="Stubbs M."/>
            <person name="Talamas J."/>
            <person name="Tchuinga P."/>
            <person name="Tenzing P."/>
            <person name="Tesfaye S."/>
            <person name="Theodore J."/>
            <person name="Thoulutsang Y."/>
            <person name="Topham K."/>
            <person name="Towey S."/>
            <person name="Tsamla T."/>
            <person name="Tsomo N."/>
            <person name="Vallee D."/>
            <person name="Vassiliev H."/>
            <person name="Venkataraman V."/>
            <person name="Vinson J."/>
            <person name="Vo A."/>
            <person name="Wade C."/>
            <person name="Wang S."/>
            <person name="Wangchuk T."/>
            <person name="Wangdi T."/>
            <person name="Whittaker C."/>
            <person name="Wilkinson J."/>
            <person name="Wu Y."/>
            <person name="Wyman D."/>
            <person name="Yadav S."/>
            <person name="Yang S."/>
            <person name="Yang X."/>
            <person name="Yeager S."/>
            <person name="Yee E."/>
            <person name="Young G."/>
            <person name="Zainoun J."/>
            <person name="Zembeck L."/>
            <person name="Zimmer A."/>
            <person name="Zody M."/>
            <person name="Lander E."/>
        </authorList>
    </citation>
    <scope>NUCLEOTIDE SEQUENCE [LARGE SCALE GENOMIC DNA]</scope>
</reference>
<keyword evidence="6" id="KW-1185">Reference proteome</keyword>
<dbReference type="InterPro" id="IPR000436">
    <property type="entry name" value="Sushi_SCR_CCP_dom"/>
</dbReference>
<evidence type="ECO:0000256" key="2">
    <source>
        <dbReference type="PROSITE-ProRule" id="PRU00302"/>
    </source>
</evidence>
<keyword evidence="1" id="KW-1015">Disulfide bond</keyword>
<dbReference type="Ensembl" id="ENSCSAVT00000016405.1">
    <property type="protein sequence ID" value="ENSCSAVP00000016224.1"/>
    <property type="gene ID" value="ENSCSAVG00000009543.1"/>
</dbReference>
<keyword evidence="3" id="KW-0732">Signal</keyword>
<dbReference type="Gene3D" id="2.10.70.10">
    <property type="entry name" value="Complement Module, domain 1"/>
    <property type="match status" value="2"/>
</dbReference>
<protein>
    <recommendedName>
        <fullName evidence="4">Sushi domain-containing protein</fullName>
    </recommendedName>
</protein>
<dbReference type="Proteomes" id="UP000007875">
    <property type="component" value="Unassembled WGS sequence"/>
</dbReference>
<name>H2ZF58_CIOSA</name>
<feature type="signal peptide" evidence="3">
    <location>
        <begin position="1"/>
        <end position="20"/>
    </location>
</feature>
<accession>H2ZF58</accession>
<dbReference type="InterPro" id="IPR009030">
    <property type="entry name" value="Growth_fac_rcpt_cys_sf"/>
</dbReference>
<dbReference type="AlphaFoldDB" id="H2ZF58"/>
<comment type="caution">
    <text evidence="2">Lacks conserved residue(s) required for the propagation of feature annotation.</text>
</comment>
<reference evidence="5" key="2">
    <citation type="submission" date="2025-08" db="UniProtKB">
        <authorList>
            <consortium name="Ensembl"/>
        </authorList>
    </citation>
    <scope>IDENTIFICATION</scope>
</reference>
<reference evidence="5" key="3">
    <citation type="submission" date="2025-09" db="UniProtKB">
        <authorList>
            <consortium name="Ensembl"/>
        </authorList>
    </citation>
    <scope>IDENTIFICATION</scope>
</reference>